<gene>
    <name evidence="1" type="ordered locus">VIT_10s0003g05650</name>
</gene>
<accession>F6HM15</accession>
<proteinExistence type="predicted"/>
<keyword evidence="2" id="KW-1185">Reference proteome</keyword>
<organism evidence="1 2">
    <name type="scientific">Vitis vinifera</name>
    <name type="common">Grape</name>
    <dbReference type="NCBI Taxonomy" id="29760"/>
    <lineage>
        <taxon>Eukaryota</taxon>
        <taxon>Viridiplantae</taxon>
        <taxon>Streptophyta</taxon>
        <taxon>Embryophyta</taxon>
        <taxon>Tracheophyta</taxon>
        <taxon>Spermatophyta</taxon>
        <taxon>Magnoliopsida</taxon>
        <taxon>eudicotyledons</taxon>
        <taxon>Gunneridae</taxon>
        <taxon>Pentapetalae</taxon>
        <taxon>rosids</taxon>
        <taxon>Vitales</taxon>
        <taxon>Vitaceae</taxon>
        <taxon>Viteae</taxon>
        <taxon>Vitis</taxon>
    </lineage>
</organism>
<dbReference type="InParanoid" id="F6HM15"/>
<dbReference type="AlphaFoldDB" id="F6HM15"/>
<evidence type="ECO:0000313" key="2">
    <source>
        <dbReference type="Proteomes" id="UP000009183"/>
    </source>
</evidence>
<protein>
    <submittedName>
        <fullName evidence="1">Uncharacterized protein</fullName>
    </submittedName>
</protein>
<dbReference type="EMBL" id="FN595992">
    <property type="protein sequence ID" value="CCB55890.1"/>
    <property type="molecule type" value="Genomic_DNA"/>
</dbReference>
<name>F6HM15_VITVI</name>
<evidence type="ECO:0000313" key="1">
    <source>
        <dbReference type="EMBL" id="CCB55890.1"/>
    </source>
</evidence>
<reference evidence="2" key="1">
    <citation type="journal article" date="2007" name="Nature">
        <title>The grapevine genome sequence suggests ancestral hexaploidization in major angiosperm phyla.</title>
        <authorList>
            <consortium name="The French-Italian Public Consortium for Grapevine Genome Characterization."/>
            <person name="Jaillon O."/>
            <person name="Aury J.-M."/>
            <person name="Noel B."/>
            <person name="Policriti A."/>
            <person name="Clepet C."/>
            <person name="Casagrande A."/>
            <person name="Choisne N."/>
            <person name="Aubourg S."/>
            <person name="Vitulo N."/>
            <person name="Jubin C."/>
            <person name="Vezzi A."/>
            <person name="Legeai F."/>
            <person name="Hugueney P."/>
            <person name="Dasilva C."/>
            <person name="Horner D."/>
            <person name="Mica E."/>
            <person name="Jublot D."/>
            <person name="Poulain J."/>
            <person name="Bruyere C."/>
            <person name="Billault A."/>
            <person name="Segurens B."/>
            <person name="Gouyvenoux M."/>
            <person name="Ugarte E."/>
            <person name="Cattonaro F."/>
            <person name="Anthouard V."/>
            <person name="Vico V."/>
            <person name="Del Fabbro C."/>
            <person name="Alaux M."/>
            <person name="Di Gaspero G."/>
            <person name="Dumas V."/>
            <person name="Felice N."/>
            <person name="Paillard S."/>
            <person name="Juman I."/>
            <person name="Moroldo M."/>
            <person name="Scalabrin S."/>
            <person name="Canaguier A."/>
            <person name="Le Clainche I."/>
            <person name="Malacrida G."/>
            <person name="Durand E."/>
            <person name="Pesole G."/>
            <person name="Laucou V."/>
            <person name="Chatelet P."/>
            <person name="Merdinoglu D."/>
            <person name="Delledonne M."/>
            <person name="Pezzotti M."/>
            <person name="Lecharny A."/>
            <person name="Scarpelli C."/>
            <person name="Artiguenave F."/>
            <person name="Pe M.E."/>
            <person name="Valle G."/>
            <person name="Morgante M."/>
            <person name="Caboche M."/>
            <person name="Adam-Blondon A.-F."/>
            <person name="Weissenbach J."/>
            <person name="Quetier F."/>
            <person name="Wincker P."/>
        </authorList>
    </citation>
    <scope>NUCLEOTIDE SEQUENCE [LARGE SCALE GENOMIC DNA]</scope>
    <source>
        <strain evidence="2">cv. Pinot noir / PN40024</strain>
    </source>
</reference>
<dbReference type="PaxDb" id="29760-VIT_10s0003g05650.t01"/>
<dbReference type="STRING" id="29760.F6HM15"/>
<dbReference type="Proteomes" id="UP000009183">
    <property type="component" value="Chromosome 10"/>
</dbReference>
<sequence length="51" mass="5893">MEAENSPLIRTPPLSFVSNVPIRPGDLLPSLYFFWVKITPKAFKERSYLII</sequence>
<dbReference type="HOGENOM" id="CLU_3110307_0_0_1"/>